<reference evidence="2" key="1">
    <citation type="submission" date="2016-06" db="EMBL/GenBank/DDBJ databases">
        <authorList>
            <person name="Cuomo C."/>
            <person name="Litvintseva A."/>
            <person name="Heitman J."/>
            <person name="Chen Y."/>
            <person name="Sun S."/>
            <person name="Springer D."/>
            <person name="Dromer F."/>
            <person name="Young S."/>
            <person name="Zeng Q."/>
            <person name="Chapman S."/>
            <person name="Gujja S."/>
            <person name="Saif S."/>
            <person name="Birren B."/>
        </authorList>
    </citation>
    <scope>NUCLEOTIDE SEQUENCE</scope>
    <source>
        <strain evidence="2">CBS 7841</strain>
    </source>
</reference>
<dbReference type="Pfam" id="PF11312">
    <property type="entry name" value="Methyltransf_34"/>
    <property type="match status" value="1"/>
</dbReference>
<evidence type="ECO:0008006" key="4">
    <source>
        <dbReference type="Google" id="ProtNLM"/>
    </source>
</evidence>
<dbReference type="InterPro" id="IPR021463">
    <property type="entry name" value="Methyltransf_34"/>
</dbReference>
<proteinExistence type="predicted"/>
<keyword evidence="3" id="KW-1185">Reference proteome</keyword>
<dbReference type="GeneID" id="91086406"/>
<accession>A0AAJ8JRC0</accession>
<dbReference type="EMBL" id="CP143785">
    <property type="protein sequence ID" value="WVN87018.1"/>
    <property type="molecule type" value="Genomic_DNA"/>
</dbReference>
<organism evidence="2 3">
    <name type="scientific">Cryptococcus depauperatus CBS 7841</name>
    <dbReference type="NCBI Taxonomy" id="1295531"/>
    <lineage>
        <taxon>Eukaryota</taxon>
        <taxon>Fungi</taxon>
        <taxon>Dikarya</taxon>
        <taxon>Basidiomycota</taxon>
        <taxon>Agaricomycotina</taxon>
        <taxon>Tremellomycetes</taxon>
        <taxon>Tremellales</taxon>
        <taxon>Cryptococcaceae</taxon>
        <taxon>Cryptococcus</taxon>
    </lineage>
</organism>
<feature type="compositionally biased region" description="Basic residues" evidence="1">
    <location>
        <begin position="1"/>
        <end position="29"/>
    </location>
</feature>
<evidence type="ECO:0000313" key="2">
    <source>
        <dbReference type="EMBL" id="WVN87018.1"/>
    </source>
</evidence>
<sequence>MTHRSRTGGPTKKRNQNKQGQTRKLHHPPPPRSSSLPPTSTTTPLPLAEGPFNPPNSELLSLIHRALHKTLSSDSFQDTIQKIKGLLYDQKWLEVFCGPEGLLEAYAGRWVPSRAACFRELMGSLIGELFGVDAEGEVAQGIERLGVADEEGEEYDGGIPAGEKGEEPDCRERDITSSKSIHHILSLGGGAGSELLAVSALIRATLLARPTHHPLFTWTGIDIGRWHDVLQKLMHVVRVDWMLNEELLNIDYVQGDLLASVDPTSEDKLKDGDGKSMEDVAARPIDLVHIMQDKPPTLITLFFTLTELLSQSRSSTLSLLSTLTAQSDPETLFLIVDSASDISEFSLGAQGRKWPVYMIIDTLLTRTTDGGNDGKTGGWEKIKGEDSRWFRFEEGIVQEDSISQRKVQFKYDCQS</sequence>
<dbReference type="AlphaFoldDB" id="A0AAJ8JRC0"/>
<dbReference type="RefSeq" id="XP_066067718.1">
    <property type="nucleotide sequence ID" value="XM_066211621.1"/>
</dbReference>
<evidence type="ECO:0000313" key="3">
    <source>
        <dbReference type="Proteomes" id="UP000094043"/>
    </source>
</evidence>
<dbReference type="Proteomes" id="UP000094043">
    <property type="component" value="Chromosome 2"/>
</dbReference>
<feature type="region of interest" description="Disordered" evidence="1">
    <location>
        <begin position="1"/>
        <end position="53"/>
    </location>
</feature>
<feature type="compositionally biased region" description="Low complexity" evidence="1">
    <location>
        <begin position="33"/>
        <end position="47"/>
    </location>
</feature>
<evidence type="ECO:0000256" key="1">
    <source>
        <dbReference type="SAM" id="MobiDB-lite"/>
    </source>
</evidence>
<reference evidence="2" key="3">
    <citation type="submission" date="2024-01" db="EMBL/GenBank/DDBJ databases">
        <authorList>
            <person name="Coelho M.A."/>
            <person name="David-Palma M."/>
            <person name="Shea T."/>
            <person name="Sun S."/>
            <person name="Cuomo C.A."/>
            <person name="Heitman J."/>
        </authorList>
    </citation>
    <scope>NUCLEOTIDE SEQUENCE</scope>
    <source>
        <strain evidence="2">CBS 7841</strain>
    </source>
</reference>
<dbReference type="KEGG" id="cdep:91086406"/>
<reference evidence="2" key="2">
    <citation type="journal article" date="2022" name="Elife">
        <title>Obligate sexual reproduction of a homothallic fungus closely related to the Cryptococcus pathogenic species complex.</title>
        <authorList>
            <person name="Passer A.R."/>
            <person name="Clancey S.A."/>
            <person name="Shea T."/>
            <person name="David-Palma M."/>
            <person name="Averette A.F."/>
            <person name="Boekhout T."/>
            <person name="Porcel B.M."/>
            <person name="Nowrousian M."/>
            <person name="Cuomo C.A."/>
            <person name="Sun S."/>
            <person name="Heitman J."/>
            <person name="Coelho M.A."/>
        </authorList>
    </citation>
    <scope>NUCLEOTIDE SEQUENCE</scope>
    <source>
        <strain evidence="2">CBS 7841</strain>
    </source>
</reference>
<name>A0AAJ8JRC0_9TREE</name>
<gene>
    <name evidence="2" type="ORF">L203_102194</name>
</gene>
<protein>
    <recommendedName>
        <fullName evidence="4">Cytoplasmic protein</fullName>
    </recommendedName>
</protein>